<protein>
    <recommendedName>
        <fullName evidence="1">HTH IS21-type domain-containing protein</fullName>
    </recommendedName>
</protein>
<comment type="caution">
    <text evidence="2">The sequence shown here is derived from an EMBL/GenBank/DDBJ whole genome shotgun (WGS) entry which is preliminary data.</text>
</comment>
<feature type="domain" description="HTH IS21-type" evidence="1">
    <location>
        <begin position="80"/>
        <end position="145"/>
    </location>
</feature>
<dbReference type="InterPro" id="IPR002560">
    <property type="entry name" value="Transposase_DDE"/>
</dbReference>
<evidence type="ECO:0000313" key="2">
    <source>
        <dbReference type="EMBL" id="PPJ25586.1"/>
    </source>
</evidence>
<sequence length="321" mass="35663">MEKEPSQRKPRQRPTSALWNNLGVAVERAVARNRHCLAAAAAGLDDARQRPDIAEVAAYTPHGPVEPPLRQDRTAIRTRARFAQVHALLAEGKSIRAIGTELGLARGTARRFARAESPEELLVNNRTGYRVGLLDEFKPYLHQRWNEGCTNAARLFEEIAARGYRGQPNLVRAYLHPFRTTAHIPTPPPAPPSVRRVAGWILTNPVHLAPDDQRSLDAILAASPELDSLAGHVRAFASIMKELRGRDLEGWMSAVDADDQPALHSFVRGLRRDQDAVTAGLTLHWSSGTVEGHVNRIKMLKRQMFGRAKADLLRKRILLSS</sequence>
<evidence type="ECO:0000259" key="1">
    <source>
        <dbReference type="PROSITE" id="PS50531"/>
    </source>
</evidence>
<accession>A0A2S6A221</accession>
<dbReference type="PANTHER" id="PTHR33498">
    <property type="entry name" value="TRANSPOSASE FOR INSERTION SEQUENCE ELEMENT IS1557"/>
    <property type="match status" value="1"/>
</dbReference>
<dbReference type="InterPro" id="IPR017894">
    <property type="entry name" value="HTH_IS21_transposase_type"/>
</dbReference>
<reference evidence="2 3" key="1">
    <citation type="submission" date="2018-02" db="EMBL/GenBank/DDBJ databases">
        <title>8 Nocardia nova and 1 Nocardia cyriacigeorgica strain used for evolution to TMP-SMX.</title>
        <authorList>
            <person name="Mehta H."/>
            <person name="Weng J."/>
            <person name="Shamoo Y."/>
        </authorList>
    </citation>
    <scope>NUCLEOTIDE SEQUENCE [LARGE SCALE GENOMIC DNA]</scope>
    <source>
        <strain evidence="2 3">BAA2227</strain>
    </source>
</reference>
<name>A0A2S6A221_9NOCA</name>
<organism evidence="2 3">
    <name type="scientific">Nocardia nova</name>
    <dbReference type="NCBI Taxonomy" id="37330"/>
    <lineage>
        <taxon>Bacteria</taxon>
        <taxon>Bacillati</taxon>
        <taxon>Actinomycetota</taxon>
        <taxon>Actinomycetes</taxon>
        <taxon>Mycobacteriales</taxon>
        <taxon>Nocardiaceae</taxon>
        <taxon>Nocardia</taxon>
    </lineage>
</organism>
<dbReference type="PROSITE" id="PS50531">
    <property type="entry name" value="HTH_IS21"/>
    <property type="match status" value="1"/>
</dbReference>
<keyword evidence="3" id="KW-1185">Reference proteome</keyword>
<dbReference type="EMBL" id="PSZD01000015">
    <property type="protein sequence ID" value="PPJ25586.1"/>
    <property type="molecule type" value="Genomic_DNA"/>
</dbReference>
<dbReference type="PANTHER" id="PTHR33498:SF1">
    <property type="entry name" value="TRANSPOSASE FOR INSERTION SEQUENCE ELEMENT IS1557"/>
    <property type="match status" value="1"/>
</dbReference>
<proteinExistence type="predicted"/>
<dbReference type="AlphaFoldDB" id="A0A2S6A221"/>
<dbReference type="InterPro" id="IPR047951">
    <property type="entry name" value="Transpos_ISL3"/>
</dbReference>
<evidence type="ECO:0000313" key="3">
    <source>
        <dbReference type="Proteomes" id="UP000238356"/>
    </source>
</evidence>
<dbReference type="Pfam" id="PF01610">
    <property type="entry name" value="DDE_Tnp_ISL3"/>
    <property type="match status" value="1"/>
</dbReference>
<gene>
    <name evidence="2" type="ORF">C5F51_22410</name>
</gene>
<dbReference type="Proteomes" id="UP000238356">
    <property type="component" value="Unassembled WGS sequence"/>
</dbReference>